<feature type="region of interest" description="Disordered" evidence="1">
    <location>
        <begin position="133"/>
        <end position="161"/>
    </location>
</feature>
<feature type="compositionally biased region" description="Low complexity" evidence="1">
    <location>
        <begin position="134"/>
        <end position="154"/>
    </location>
</feature>
<dbReference type="Proteomes" id="UP001162090">
    <property type="component" value="Chromosome 8"/>
</dbReference>
<dbReference type="SUPFAM" id="SSF47923">
    <property type="entry name" value="Ypt/Rab-GAP domain of gyp1p"/>
    <property type="match status" value="1"/>
</dbReference>
<evidence type="ECO:0000313" key="3">
    <source>
        <dbReference type="EMBL" id="CAI4063711.1"/>
    </source>
</evidence>
<sequence>MHDKKSPMANSHYLKNLKQQFRNKNLIETTIHLVNCNDHDSLAFLARTYGIPPQLRHVVWPILLKYHPMCISPNITSNTISWDPTTNDFILNDPFLNSKASAGKQDTSDDGNVLPYDIESVILHDLKKYFHSRSNPTATPSSSSNTNNIATPTPLSSSDASTISSMELMPPSLDYEFQIIETLKNAIVKFLRKWSKIFKYESGLAWIALGLAEWYPIYPYETMSAFNETRSFYDVDDYIVLSGRKHAHLSTSTSKNNNNSSNTSNSNTNGTNANIALGMSNLSVNTNTSSHNSAYISHTLSYLYKEYPLPFELRSKLPTTPIFTFDALFERLALVILHCPDTILAHKQLKNDSSASSTSKTNMNFNTNYFPIISGGDVSFQTQVFFKVFSSILPELYQPLTEESSLQPSSSRNSWIYWWLKCSGSKALQRQDRGRVWDLLLGWRPKPNMNTINFFLNYNDKQIEHLYHDTPQCDNEQYWMKDWIALYHNDPFWFPDLDSMELGSKKFPYDYCVFKELLLRNKYGDTQNKGQANDTASSSNSDSNDGRDGGNPELKLPFSSIDPHMQLIFIFIAILQFNEFKLLEFEEAEISEFLNNVPLLTKFDDSSYKKLYENTDSNISSPPTSPTISTTSSLQSNPNSSVHISNSHMLIEVGNDAKASHCFDDLLNMAGDIWRKWLWRELEESSS</sequence>
<dbReference type="Gene3D" id="1.10.472.80">
    <property type="entry name" value="Ypt/Rab-GAP domain of gyp1p, domain 3"/>
    <property type="match status" value="1"/>
</dbReference>
<dbReference type="InterPro" id="IPR000195">
    <property type="entry name" value="Rab-GAP-TBC_dom"/>
</dbReference>
<name>A0AA35JL66_SACUV</name>
<dbReference type="AlphaFoldDB" id="A0AA35JL66"/>
<dbReference type="SMART" id="SM00164">
    <property type="entry name" value="TBC"/>
    <property type="match status" value="1"/>
</dbReference>
<proteinExistence type="predicted"/>
<feature type="region of interest" description="Disordered" evidence="1">
    <location>
        <begin position="525"/>
        <end position="555"/>
    </location>
</feature>
<dbReference type="InterPro" id="IPR035969">
    <property type="entry name" value="Rab-GAP_TBC_sf"/>
</dbReference>
<evidence type="ECO:0000256" key="1">
    <source>
        <dbReference type="SAM" id="MobiDB-lite"/>
    </source>
</evidence>
<feature type="compositionally biased region" description="Low complexity" evidence="1">
    <location>
        <begin position="614"/>
        <end position="633"/>
    </location>
</feature>
<dbReference type="EMBL" id="OX365919">
    <property type="protein sequence ID" value="CAI4063711.1"/>
    <property type="molecule type" value="Genomic_DNA"/>
</dbReference>
<feature type="region of interest" description="Disordered" evidence="1">
    <location>
        <begin position="249"/>
        <end position="270"/>
    </location>
</feature>
<protein>
    <recommendedName>
        <fullName evidence="2">Rab-GAP TBC domain-containing protein</fullName>
    </recommendedName>
</protein>
<feature type="domain" description="Rab-GAP TBC" evidence="2">
    <location>
        <begin position="47"/>
        <end position="467"/>
    </location>
</feature>
<feature type="compositionally biased region" description="Polar residues" evidence="1">
    <location>
        <begin position="525"/>
        <end position="536"/>
    </location>
</feature>
<evidence type="ECO:0000259" key="2">
    <source>
        <dbReference type="SMART" id="SM00164"/>
    </source>
</evidence>
<feature type="compositionally biased region" description="Low complexity" evidence="1">
    <location>
        <begin position="250"/>
        <end position="270"/>
    </location>
</feature>
<evidence type="ECO:0000313" key="4">
    <source>
        <dbReference type="Proteomes" id="UP001162090"/>
    </source>
</evidence>
<accession>A0AA35JL66</accession>
<gene>
    <name evidence="3" type="primary">SUVC08G0160</name>
    <name evidence="3" type="ORF">SUVC_08G0160</name>
</gene>
<feature type="region of interest" description="Disordered" evidence="1">
    <location>
        <begin position="614"/>
        <end position="641"/>
    </location>
</feature>
<organism evidence="3 4">
    <name type="scientific">Saccharomyces uvarum</name>
    <name type="common">Yeast</name>
    <name type="synonym">Saccharomyces bayanus var. uvarum</name>
    <dbReference type="NCBI Taxonomy" id="230603"/>
    <lineage>
        <taxon>Eukaryota</taxon>
        <taxon>Fungi</taxon>
        <taxon>Dikarya</taxon>
        <taxon>Ascomycota</taxon>
        <taxon>Saccharomycotina</taxon>
        <taxon>Saccharomycetes</taxon>
        <taxon>Saccharomycetales</taxon>
        <taxon>Saccharomycetaceae</taxon>
        <taxon>Saccharomyces</taxon>
    </lineage>
</organism>
<reference evidence="3" key="1">
    <citation type="submission" date="2022-10" db="EMBL/GenBank/DDBJ databases">
        <authorList>
            <person name="Byrne P K."/>
        </authorList>
    </citation>
    <scope>NUCLEOTIDE SEQUENCE</scope>
    <source>
        <strain evidence="3">CBS7001</strain>
    </source>
</reference>